<gene>
    <name evidence="1" type="ORF">B2M23_16595</name>
</gene>
<name>A0AAC9QWT5_EUBLI</name>
<organism evidence="1 2">
    <name type="scientific">Eubacterium limosum</name>
    <dbReference type="NCBI Taxonomy" id="1736"/>
    <lineage>
        <taxon>Bacteria</taxon>
        <taxon>Bacillati</taxon>
        <taxon>Bacillota</taxon>
        <taxon>Clostridia</taxon>
        <taxon>Eubacteriales</taxon>
        <taxon>Eubacteriaceae</taxon>
        <taxon>Eubacterium</taxon>
    </lineage>
</organism>
<evidence type="ECO:0000313" key="2">
    <source>
        <dbReference type="Proteomes" id="UP000192391"/>
    </source>
</evidence>
<sequence>MARLKPGYSSGFQAVKEVAEAETAPFIQIRKKFKRCGKRRGIMPLYRKRRTQERSKVIFIEEDTSVNAVPAEHFFLP</sequence>
<dbReference type="AlphaFoldDB" id="A0AAC9QWT5"/>
<accession>A0AAC9QWT5</accession>
<dbReference type="EMBL" id="CP019962">
    <property type="protein sequence ID" value="ARD67051.1"/>
    <property type="molecule type" value="Genomic_DNA"/>
</dbReference>
<protein>
    <submittedName>
        <fullName evidence="1">Uncharacterized protein</fullName>
    </submittedName>
</protein>
<proteinExistence type="predicted"/>
<dbReference type="KEGG" id="elim:B2M23_16595"/>
<evidence type="ECO:0000313" key="1">
    <source>
        <dbReference type="EMBL" id="ARD67051.1"/>
    </source>
</evidence>
<dbReference type="Proteomes" id="UP000192391">
    <property type="component" value="Chromosome"/>
</dbReference>
<reference evidence="2" key="1">
    <citation type="journal article" date="2017" name="Sci. Rep.">
        <title>Determination of the Genome and Primary Transcriptome of Syngas Fermenting Eubacterium limosum ATCC 8486.</title>
        <authorList>
            <person name="Song Y."/>
            <person name="Shin J."/>
            <person name="Jeong Y."/>
            <person name="Jin S."/>
            <person name="Lee J.K."/>
            <person name="Kim D.R."/>
            <person name="Kim S.C."/>
            <person name="Cho S."/>
            <person name="Cho B.K."/>
        </authorList>
    </citation>
    <scope>NUCLEOTIDE SEQUENCE [LARGE SCALE GENOMIC DNA]</scope>
    <source>
        <strain evidence="2">ATCC 8486</strain>
    </source>
</reference>